<feature type="transmembrane region" description="Helical" evidence="2">
    <location>
        <begin position="21"/>
        <end position="42"/>
    </location>
</feature>
<organism evidence="4 5">
    <name type="scientific">Anopheles culicifacies</name>
    <dbReference type="NCBI Taxonomy" id="139723"/>
    <lineage>
        <taxon>Eukaryota</taxon>
        <taxon>Metazoa</taxon>
        <taxon>Ecdysozoa</taxon>
        <taxon>Arthropoda</taxon>
        <taxon>Hexapoda</taxon>
        <taxon>Insecta</taxon>
        <taxon>Pterygota</taxon>
        <taxon>Neoptera</taxon>
        <taxon>Endopterygota</taxon>
        <taxon>Diptera</taxon>
        <taxon>Nematocera</taxon>
        <taxon>Culicoidea</taxon>
        <taxon>Culicidae</taxon>
        <taxon>Anophelinae</taxon>
        <taxon>Anopheles</taxon>
        <taxon>culicifacies species complex</taxon>
    </lineage>
</organism>
<dbReference type="VEuPathDB" id="VectorBase:ACUA022977"/>
<keyword evidence="5" id="KW-1185">Reference proteome</keyword>
<keyword evidence="2" id="KW-0812">Transmembrane</keyword>
<proteinExistence type="predicted"/>
<evidence type="ECO:0000313" key="5">
    <source>
        <dbReference type="Proteomes" id="UP000075883"/>
    </source>
</evidence>
<dbReference type="Proteomes" id="UP000075883">
    <property type="component" value="Unassembled WGS sequence"/>
</dbReference>
<evidence type="ECO:0000259" key="3">
    <source>
        <dbReference type="Pfam" id="PF12999"/>
    </source>
</evidence>
<evidence type="ECO:0000256" key="1">
    <source>
        <dbReference type="SAM" id="MobiDB-lite"/>
    </source>
</evidence>
<dbReference type="EMBL" id="AXCM01010835">
    <property type="status" value="NOT_ANNOTATED_CDS"/>
    <property type="molecule type" value="Genomic_DNA"/>
</dbReference>
<dbReference type="InterPro" id="IPR039794">
    <property type="entry name" value="Gtb1-like"/>
</dbReference>
<dbReference type="InterPro" id="IPR028146">
    <property type="entry name" value="PRKCSH_N"/>
</dbReference>
<evidence type="ECO:0000256" key="2">
    <source>
        <dbReference type="SAM" id="Phobius"/>
    </source>
</evidence>
<dbReference type="PANTHER" id="PTHR12630:SF1">
    <property type="entry name" value="GLUCOSIDASE 2 SUBUNIT BETA"/>
    <property type="match status" value="1"/>
</dbReference>
<reference evidence="5" key="1">
    <citation type="submission" date="2013-09" db="EMBL/GenBank/DDBJ databases">
        <title>The Genome Sequence of Anopheles culicifacies species A.</title>
        <authorList>
            <consortium name="The Broad Institute Genomics Platform"/>
            <person name="Neafsey D.E."/>
            <person name="Besansky N."/>
            <person name="Howell P."/>
            <person name="Walton C."/>
            <person name="Young S.K."/>
            <person name="Zeng Q."/>
            <person name="Gargeya S."/>
            <person name="Fitzgerald M."/>
            <person name="Haas B."/>
            <person name="Abouelleil A."/>
            <person name="Allen A.W."/>
            <person name="Alvarado L."/>
            <person name="Arachchi H.M."/>
            <person name="Berlin A.M."/>
            <person name="Chapman S.B."/>
            <person name="Gainer-Dewar J."/>
            <person name="Goldberg J."/>
            <person name="Griggs A."/>
            <person name="Gujja S."/>
            <person name="Hansen M."/>
            <person name="Howarth C."/>
            <person name="Imamovic A."/>
            <person name="Ireland A."/>
            <person name="Larimer J."/>
            <person name="McCowan C."/>
            <person name="Murphy C."/>
            <person name="Pearson M."/>
            <person name="Poon T.W."/>
            <person name="Priest M."/>
            <person name="Roberts A."/>
            <person name="Saif S."/>
            <person name="Shea T."/>
            <person name="Sisk P."/>
            <person name="Sykes S."/>
            <person name="Wortman J."/>
            <person name="Nusbaum C."/>
            <person name="Birren B."/>
        </authorList>
    </citation>
    <scope>NUCLEOTIDE SEQUENCE [LARGE SCALE GENOMIC DNA]</scope>
    <source>
        <strain evidence="5">A-37</strain>
    </source>
</reference>
<dbReference type="PANTHER" id="PTHR12630">
    <property type="entry name" value="N-LINKED OLIGOSACCHARIDE PROCESSING"/>
    <property type="match status" value="1"/>
</dbReference>
<dbReference type="STRING" id="139723.A0A182MP57"/>
<name>A0A182MP57_9DIPT</name>
<evidence type="ECO:0000313" key="4">
    <source>
        <dbReference type="EnsemblMetazoa" id="ACUA022977-PA"/>
    </source>
</evidence>
<feature type="domain" description="Glucosidase II beta subunit N-terminal" evidence="3">
    <location>
        <begin position="129"/>
        <end position="241"/>
    </location>
</feature>
<feature type="region of interest" description="Disordered" evidence="1">
    <location>
        <begin position="81"/>
        <end position="106"/>
    </location>
</feature>
<dbReference type="AlphaFoldDB" id="A0A182MP57"/>
<dbReference type="GO" id="GO:0017177">
    <property type="term" value="C:glucosidase II complex"/>
    <property type="evidence" value="ECO:0007669"/>
    <property type="project" value="TreeGrafter"/>
</dbReference>
<protein>
    <recommendedName>
        <fullName evidence="3">Glucosidase II beta subunit N-terminal domain-containing protein</fullName>
    </recommendedName>
</protein>
<feature type="compositionally biased region" description="Polar residues" evidence="1">
    <location>
        <begin position="93"/>
        <end position="106"/>
    </location>
</feature>
<reference evidence="4" key="2">
    <citation type="submission" date="2020-05" db="UniProtKB">
        <authorList>
            <consortium name="EnsemblMetazoa"/>
        </authorList>
    </citation>
    <scope>IDENTIFICATION</scope>
    <source>
        <strain evidence="4">A-37</strain>
    </source>
</reference>
<dbReference type="EnsemblMetazoa" id="ACUA022977-RA">
    <property type="protein sequence ID" value="ACUA022977-PA"/>
    <property type="gene ID" value="ACUA022977"/>
</dbReference>
<accession>A0A182MP57</accession>
<dbReference type="Pfam" id="PF12999">
    <property type="entry name" value="PRKCSH-like"/>
    <property type="match status" value="1"/>
</dbReference>
<dbReference type="GO" id="GO:0006491">
    <property type="term" value="P:N-glycan processing"/>
    <property type="evidence" value="ECO:0007669"/>
    <property type="project" value="TreeGrafter"/>
</dbReference>
<sequence>MRKTWVKRDNIYYKPFYKQKLKLTLIGVIAMGILFFVYQLVYISQLLPLESMPAGQKTRPLKANSNDNPITLLELAGRNEAERSEHAHRKPNQDQGSAVRNETSNSKSSIWNNTQFAYIEKIGNYERKILRGIRLLDLDHYSEKPGTLKFRCLSSRKEIPWEWVNDDYCDCPEDGSDEPSTSACPRGRFYCRFQKRHKTGRGKDIFVSSGWVNDGVCDCCDGSDEWLTHTKPGPACPNKCKTDYF</sequence>
<keyword evidence="2" id="KW-0472">Membrane</keyword>
<keyword evidence="2" id="KW-1133">Transmembrane helix</keyword>